<reference evidence="3 4" key="1">
    <citation type="submission" date="2020-08" db="EMBL/GenBank/DDBJ databases">
        <title>Genomic Encyclopedia of Type Strains, Phase III (KMG-III): the genomes of soil and plant-associated and newly described type strains.</title>
        <authorList>
            <person name="Whitman W."/>
        </authorList>
    </citation>
    <scope>NUCLEOTIDE SEQUENCE [LARGE SCALE GENOMIC DNA]</scope>
    <source>
        <strain evidence="3 4">CECT 3265</strain>
    </source>
</reference>
<keyword evidence="1 3" id="KW-0238">DNA-binding</keyword>
<dbReference type="CDD" id="cd01106">
    <property type="entry name" value="HTH_TipAL-Mta"/>
    <property type="match status" value="1"/>
</dbReference>
<dbReference type="PANTHER" id="PTHR30204:SF90">
    <property type="entry name" value="HTH-TYPE TRANSCRIPTIONAL ACTIVATOR MTA"/>
    <property type="match status" value="1"/>
</dbReference>
<dbReference type="InterPro" id="IPR009061">
    <property type="entry name" value="DNA-bd_dom_put_sf"/>
</dbReference>
<dbReference type="GO" id="GO:0003700">
    <property type="term" value="F:DNA-binding transcription factor activity"/>
    <property type="evidence" value="ECO:0007669"/>
    <property type="project" value="InterPro"/>
</dbReference>
<name>A0A7W7LGA4_STRNE</name>
<dbReference type="SUPFAM" id="SSF53756">
    <property type="entry name" value="UDP-Glycosyltransferase/glycogen phosphorylase"/>
    <property type="match status" value="1"/>
</dbReference>
<accession>A0A7W7LGA4</accession>
<dbReference type="PANTHER" id="PTHR30204">
    <property type="entry name" value="REDOX-CYCLING DRUG-SENSING TRANSCRIPTIONAL ACTIVATOR SOXR"/>
    <property type="match status" value="1"/>
</dbReference>
<dbReference type="Gene3D" id="1.10.1660.10">
    <property type="match status" value="1"/>
</dbReference>
<proteinExistence type="predicted"/>
<evidence type="ECO:0000313" key="3">
    <source>
        <dbReference type="EMBL" id="MBB4889066.1"/>
    </source>
</evidence>
<dbReference type="SMART" id="SM00422">
    <property type="entry name" value="HTH_MERR"/>
    <property type="match status" value="1"/>
</dbReference>
<keyword evidence="4" id="KW-1185">Reference proteome</keyword>
<dbReference type="InterPro" id="IPR047057">
    <property type="entry name" value="MerR_fam"/>
</dbReference>
<dbReference type="PROSITE" id="PS00552">
    <property type="entry name" value="HTH_MERR_1"/>
    <property type="match status" value="1"/>
</dbReference>
<gene>
    <name evidence="3" type="ORF">FHS38_005141</name>
</gene>
<dbReference type="InterPro" id="IPR000551">
    <property type="entry name" value="MerR-type_HTH_dom"/>
</dbReference>
<evidence type="ECO:0000259" key="2">
    <source>
        <dbReference type="PROSITE" id="PS50937"/>
    </source>
</evidence>
<sequence>MSYSVGQVSGFAGVTVRTLHHYDKAGLLCPGERSPAGYRLYSDADLARLQQILFYRELGFSLDEIAAILQDPRASALDQLRARRAALGVATAPIPFKDLTAVRLADALTRAVRDPSYARAATLVARRTATEDGAGRVAEALERLTPVRY</sequence>
<dbReference type="PROSITE" id="PS50937">
    <property type="entry name" value="HTH_MERR_2"/>
    <property type="match status" value="1"/>
</dbReference>
<dbReference type="GO" id="GO:0003677">
    <property type="term" value="F:DNA binding"/>
    <property type="evidence" value="ECO:0007669"/>
    <property type="project" value="UniProtKB-KW"/>
</dbReference>
<comment type="caution">
    <text evidence="3">The sequence shown here is derived from an EMBL/GenBank/DDBJ whole genome shotgun (WGS) entry which is preliminary data.</text>
</comment>
<dbReference type="PRINTS" id="PR00040">
    <property type="entry name" value="HTHMERR"/>
</dbReference>
<dbReference type="SUPFAM" id="SSF46955">
    <property type="entry name" value="Putative DNA-binding domain"/>
    <property type="match status" value="1"/>
</dbReference>
<protein>
    <submittedName>
        <fullName evidence="3">DNA-binding transcriptional MerR regulator</fullName>
    </submittedName>
</protein>
<dbReference type="Pfam" id="PF13411">
    <property type="entry name" value="MerR_1"/>
    <property type="match status" value="1"/>
</dbReference>
<dbReference type="AlphaFoldDB" id="A0A7W7LGA4"/>
<organism evidence="3 4">
    <name type="scientific">Streptomyces netropsis</name>
    <name type="common">Streptoverticillium netropsis</name>
    <dbReference type="NCBI Taxonomy" id="55404"/>
    <lineage>
        <taxon>Bacteria</taxon>
        <taxon>Bacillati</taxon>
        <taxon>Actinomycetota</taxon>
        <taxon>Actinomycetes</taxon>
        <taxon>Kitasatosporales</taxon>
        <taxon>Streptomycetaceae</taxon>
        <taxon>Streptomyces</taxon>
    </lineage>
</organism>
<evidence type="ECO:0000256" key="1">
    <source>
        <dbReference type="ARBA" id="ARBA00023125"/>
    </source>
</evidence>
<feature type="domain" description="HTH merR-type" evidence="2">
    <location>
        <begin position="1"/>
        <end position="71"/>
    </location>
</feature>
<dbReference type="Proteomes" id="UP000556436">
    <property type="component" value="Unassembled WGS sequence"/>
</dbReference>
<dbReference type="EMBL" id="JACHJG010000012">
    <property type="protein sequence ID" value="MBB4889066.1"/>
    <property type="molecule type" value="Genomic_DNA"/>
</dbReference>
<evidence type="ECO:0000313" key="4">
    <source>
        <dbReference type="Proteomes" id="UP000556436"/>
    </source>
</evidence>